<dbReference type="EMBL" id="MU277189">
    <property type="protein sequence ID" value="KAI0067681.1"/>
    <property type="molecule type" value="Genomic_DNA"/>
</dbReference>
<dbReference type="Proteomes" id="UP000814140">
    <property type="component" value="Unassembled WGS sequence"/>
</dbReference>
<evidence type="ECO:0000313" key="1">
    <source>
        <dbReference type="EMBL" id="KAI0067681.1"/>
    </source>
</evidence>
<keyword evidence="2" id="KW-1185">Reference proteome</keyword>
<sequence length="271" mass="30673">MATNAQPSARIRRYIPDDEKQVRFMVGQAQMENLAYANNRAYFHPLTLAIWIAVSSVFAQILGSWPDPSHGFLGYLQVLPAFFTPMVPIMFFIDWKNRPTIEERAERVLREVDLLDMGAYYARSPASGFYILEYGDKIIGLIALDASKDSTNEIPVTGKLSDAQREQLLHGKGTSAVATIRHFFAEEAFRRTGIEEDLLEYAVRKAFEVGKEIKTIRAVASPLRPTVRDALRKAGFVEGDNIIKVGVMKEPLSWWMLQKSRWEASLVKKSS</sequence>
<gene>
    <name evidence="1" type="ORF">BV25DRAFT_1846818</name>
</gene>
<proteinExistence type="predicted"/>
<accession>A0ACB8TGU7</accession>
<name>A0ACB8TGU7_9AGAM</name>
<protein>
    <submittedName>
        <fullName evidence="1">Uncharacterized protein</fullName>
    </submittedName>
</protein>
<organism evidence="1 2">
    <name type="scientific">Artomyces pyxidatus</name>
    <dbReference type="NCBI Taxonomy" id="48021"/>
    <lineage>
        <taxon>Eukaryota</taxon>
        <taxon>Fungi</taxon>
        <taxon>Dikarya</taxon>
        <taxon>Basidiomycota</taxon>
        <taxon>Agaricomycotina</taxon>
        <taxon>Agaricomycetes</taxon>
        <taxon>Russulales</taxon>
        <taxon>Auriscalpiaceae</taxon>
        <taxon>Artomyces</taxon>
    </lineage>
</organism>
<reference evidence="1" key="1">
    <citation type="submission" date="2021-03" db="EMBL/GenBank/DDBJ databases">
        <authorList>
            <consortium name="DOE Joint Genome Institute"/>
            <person name="Ahrendt S."/>
            <person name="Looney B.P."/>
            <person name="Miyauchi S."/>
            <person name="Morin E."/>
            <person name="Drula E."/>
            <person name="Courty P.E."/>
            <person name="Chicoki N."/>
            <person name="Fauchery L."/>
            <person name="Kohler A."/>
            <person name="Kuo A."/>
            <person name="Labutti K."/>
            <person name="Pangilinan J."/>
            <person name="Lipzen A."/>
            <person name="Riley R."/>
            <person name="Andreopoulos W."/>
            <person name="He G."/>
            <person name="Johnson J."/>
            <person name="Barry K.W."/>
            <person name="Grigoriev I.V."/>
            <person name="Nagy L."/>
            <person name="Hibbett D."/>
            <person name="Henrissat B."/>
            <person name="Matheny P.B."/>
            <person name="Labbe J."/>
            <person name="Martin F."/>
        </authorList>
    </citation>
    <scope>NUCLEOTIDE SEQUENCE</scope>
    <source>
        <strain evidence="1">HHB10654</strain>
    </source>
</reference>
<reference evidence="1" key="2">
    <citation type="journal article" date="2022" name="New Phytol.">
        <title>Evolutionary transition to the ectomycorrhizal habit in the genomes of a hyperdiverse lineage of mushroom-forming fungi.</title>
        <authorList>
            <person name="Looney B."/>
            <person name="Miyauchi S."/>
            <person name="Morin E."/>
            <person name="Drula E."/>
            <person name="Courty P.E."/>
            <person name="Kohler A."/>
            <person name="Kuo A."/>
            <person name="LaButti K."/>
            <person name="Pangilinan J."/>
            <person name="Lipzen A."/>
            <person name="Riley R."/>
            <person name="Andreopoulos W."/>
            <person name="He G."/>
            <person name="Johnson J."/>
            <person name="Nolan M."/>
            <person name="Tritt A."/>
            <person name="Barry K.W."/>
            <person name="Grigoriev I.V."/>
            <person name="Nagy L.G."/>
            <person name="Hibbett D."/>
            <person name="Henrissat B."/>
            <person name="Matheny P.B."/>
            <person name="Labbe J."/>
            <person name="Martin F.M."/>
        </authorList>
    </citation>
    <scope>NUCLEOTIDE SEQUENCE</scope>
    <source>
        <strain evidence="1">HHB10654</strain>
    </source>
</reference>
<evidence type="ECO:0000313" key="2">
    <source>
        <dbReference type="Proteomes" id="UP000814140"/>
    </source>
</evidence>
<comment type="caution">
    <text evidence="1">The sequence shown here is derived from an EMBL/GenBank/DDBJ whole genome shotgun (WGS) entry which is preliminary data.</text>
</comment>